<proteinExistence type="predicted"/>
<evidence type="ECO:0008006" key="3">
    <source>
        <dbReference type="Google" id="ProtNLM"/>
    </source>
</evidence>
<dbReference type="PANTHER" id="PTHR38436">
    <property type="entry name" value="POLYKETIDE CYCLASE SNOAL-LIKE DOMAIN"/>
    <property type="match status" value="1"/>
</dbReference>
<comment type="caution">
    <text evidence="1">The sequence shown here is derived from an EMBL/GenBank/DDBJ whole genome shotgun (WGS) entry which is preliminary data.</text>
</comment>
<reference evidence="1 2" key="1">
    <citation type="submission" date="2019-07" db="EMBL/GenBank/DDBJ databases">
        <title>The First High-Quality Draft Genome Sequence of the Causal Agent of the Current Panama Disease Epidemic.</title>
        <authorList>
            <person name="Warmington R.J."/>
            <person name="Kay W."/>
            <person name="Jeffries A."/>
            <person name="Bebber D."/>
            <person name="Moore K."/>
            <person name="Studholme D.J."/>
        </authorList>
    </citation>
    <scope>NUCLEOTIDE SEQUENCE [LARGE SCALE GENOMIC DNA]</scope>
    <source>
        <strain evidence="1 2">TR4</strain>
    </source>
</reference>
<sequence length="200" mass="21778">MYADISKPPTPLPSIKLEVLRPGLSLLWPLSRRGHGPGLIILSTTSEDPVAFYDGVPSSLVKWAEEGYAVVQIEAAAFEGKESGVVLREAIDALRQCDKCELDDKVGLDQGTALRQLGLMPEYLPFPYPVPNAAGGPGTKYEYRVPMAGIEAATKMRDRNGVPSNEMFNFKVGEVQNGSKTRKTEVLIENVENITTDSVV</sequence>
<dbReference type="InterPro" id="IPR009959">
    <property type="entry name" value="Cyclase_SnoaL-like"/>
</dbReference>
<protein>
    <recommendedName>
        <fullName evidence="3">Carboxymethylenebutenolidase</fullName>
    </recommendedName>
</protein>
<name>A0A5C6TGM2_FUSOC</name>
<accession>A0A5C6TGM2</accession>
<evidence type="ECO:0000313" key="2">
    <source>
        <dbReference type="Proteomes" id="UP000321331"/>
    </source>
</evidence>
<dbReference type="AlphaFoldDB" id="A0A5C6TGM2"/>
<dbReference type="Proteomes" id="UP000321331">
    <property type="component" value="Unassembled WGS sequence"/>
</dbReference>
<evidence type="ECO:0000313" key="1">
    <source>
        <dbReference type="EMBL" id="TXC08901.1"/>
    </source>
</evidence>
<gene>
    <name evidence="1" type="ORF">FocTR4_00004342</name>
</gene>
<dbReference type="EMBL" id="VMNF01000005">
    <property type="protein sequence ID" value="TXC08901.1"/>
    <property type="molecule type" value="Genomic_DNA"/>
</dbReference>
<dbReference type="PANTHER" id="PTHR38436:SF3">
    <property type="entry name" value="CARBOXYMETHYLENEBUTENOLIDASE-RELATED"/>
    <property type="match status" value="1"/>
</dbReference>
<organism evidence="1 2">
    <name type="scientific">Fusarium oxysporum f. sp. cubense</name>
    <dbReference type="NCBI Taxonomy" id="61366"/>
    <lineage>
        <taxon>Eukaryota</taxon>
        <taxon>Fungi</taxon>
        <taxon>Dikarya</taxon>
        <taxon>Ascomycota</taxon>
        <taxon>Pezizomycotina</taxon>
        <taxon>Sordariomycetes</taxon>
        <taxon>Hypocreomycetidae</taxon>
        <taxon>Hypocreales</taxon>
        <taxon>Nectriaceae</taxon>
        <taxon>Fusarium</taxon>
        <taxon>Fusarium oxysporum species complex</taxon>
    </lineage>
</organism>
<dbReference type="GO" id="GO:0030638">
    <property type="term" value="P:polyketide metabolic process"/>
    <property type="evidence" value="ECO:0007669"/>
    <property type="project" value="InterPro"/>
</dbReference>